<dbReference type="PANTHER" id="PTHR11895">
    <property type="entry name" value="TRANSAMIDASE"/>
    <property type="match status" value="1"/>
</dbReference>
<dbReference type="InterPro" id="IPR000120">
    <property type="entry name" value="Amidase"/>
</dbReference>
<comment type="caution">
    <text evidence="3">The sequence shown here is derived from an EMBL/GenBank/DDBJ whole genome shotgun (WGS) entry which is preliminary data.</text>
</comment>
<evidence type="ECO:0000313" key="4">
    <source>
        <dbReference type="Proteomes" id="UP000727993"/>
    </source>
</evidence>
<dbReference type="InterPro" id="IPR023631">
    <property type="entry name" value="Amidase_dom"/>
</dbReference>
<protein>
    <submittedName>
        <fullName evidence="3">Amidase</fullName>
    </submittedName>
</protein>
<dbReference type="SUPFAM" id="SSF75304">
    <property type="entry name" value="Amidase signature (AS) enzymes"/>
    <property type="match status" value="1"/>
</dbReference>
<reference evidence="3 4" key="1">
    <citation type="submission" date="2020-10" db="EMBL/GenBank/DDBJ databases">
        <title>Connecting structure to function with the recovery of over 1000 high-quality activated sludge metagenome-assembled genomes encoding full-length rRNA genes using long-read sequencing.</title>
        <authorList>
            <person name="Singleton C.M."/>
            <person name="Petriglieri F."/>
            <person name="Kristensen J.M."/>
            <person name="Kirkegaard R.H."/>
            <person name="Michaelsen T.Y."/>
            <person name="Andersen M.H."/>
            <person name="Karst S.M."/>
            <person name="Dueholm M.S."/>
            <person name="Nielsen P.H."/>
            <person name="Albertsen M."/>
        </authorList>
    </citation>
    <scope>NUCLEOTIDE SEQUENCE [LARGE SCALE GENOMIC DNA]</scope>
    <source>
        <strain evidence="3">Lyne_18-Q3-R50-59_MAXAC.006</strain>
    </source>
</reference>
<sequence>MRAELVERVRTGELHPRELVAEALRRIEADDPALNAVVALRAEEALADAERVDPSGPLAGLPVLVKDLIDVAGMPTTMGSDWLADAPSATADGLVVARLRAAGAIVVGKSNTPAFAHTGFTTNRLFGSTRNPWNHHRSPGGSSGGSAAALAAGMVPLATTSDGGGSVRIPASACGLVGYKPTTGAVGRDVKPAWPSLSTLGATATSVADVLVEAR</sequence>
<feature type="domain" description="Amidase" evidence="2">
    <location>
        <begin position="18"/>
        <end position="210"/>
    </location>
</feature>
<dbReference type="GO" id="GO:0003824">
    <property type="term" value="F:catalytic activity"/>
    <property type="evidence" value="ECO:0007669"/>
    <property type="project" value="InterPro"/>
</dbReference>
<organism evidence="3 4">
    <name type="scientific">Candidatus Neomicrothrix subdominans</name>
    <dbReference type="NCBI Taxonomy" id="2954438"/>
    <lineage>
        <taxon>Bacteria</taxon>
        <taxon>Bacillati</taxon>
        <taxon>Actinomycetota</taxon>
        <taxon>Acidimicrobiia</taxon>
        <taxon>Acidimicrobiales</taxon>
        <taxon>Microthrixaceae</taxon>
        <taxon>Candidatus Neomicrothrix</taxon>
    </lineage>
</organism>
<evidence type="ECO:0000256" key="1">
    <source>
        <dbReference type="ARBA" id="ARBA00009199"/>
    </source>
</evidence>
<dbReference type="Proteomes" id="UP000727993">
    <property type="component" value="Unassembled WGS sequence"/>
</dbReference>
<dbReference type="Pfam" id="PF01425">
    <property type="entry name" value="Amidase"/>
    <property type="match status" value="1"/>
</dbReference>
<dbReference type="InterPro" id="IPR036928">
    <property type="entry name" value="AS_sf"/>
</dbReference>
<dbReference type="EMBL" id="JADJZA010000007">
    <property type="protein sequence ID" value="MBK9297763.1"/>
    <property type="molecule type" value="Genomic_DNA"/>
</dbReference>
<dbReference type="Gene3D" id="3.90.1300.10">
    <property type="entry name" value="Amidase signature (AS) domain"/>
    <property type="match status" value="1"/>
</dbReference>
<evidence type="ECO:0000313" key="3">
    <source>
        <dbReference type="EMBL" id="MBK9297763.1"/>
    </source>
</evidence>
<proteinExistence type="inferred from homology"/>
<dbReference type="PANTHER" id="PTHR11895:SF7">
    <property type="entry name" value="GLUTAMYL-TRNA(GLN) AMIDOTRANSFERASE SUBUNIT A, MITOCHONDRIAL"/>
    <property type="match status" value="1"/>
</dbReference>
<gene>
    <name evidence="3" type="ORF">IPN02_13220</name>
</gene>
<name>A0A936TDU9_9ACTN</name>
<dbReference type="AlphaFoldDB" id="A0A936TDU9"/>
<accession>A0A936TDU9</accession>
<evidence type="ECO:0000259" key="2">
    <source>
        <dbReference type="Pfam" id="PF01425"/>
    </source>
</evidence>
<comment type="similarity">
    <text evidence="1">Belongs to the amidase family.</text>
</comment>